<protein>
    <submittedName>
        <fullName evidence="3">DUF1206 domain-containing protein</fullName>
    </submittedName>
</protein>
<feature type="transmembrane region" description="Helical" evidence="1">
    <location>
        <begin position="180"/>
        <end position="207"/>
    </location>
</feature>
<feature type="domain" description="DUF1206" evidence="2">
    <location>
        <begin position="13"/>
        <end position="77"/>
    </location>
</feature>
<dbReference type="InterPro" id="IPR009597">
    <property type="entry name" value="DUF1206"/>
</dbReference>
<feature type="transmembrane region" description="Helical" evidence="1">
    <location>
        <begin position="138"/>
        <end position="159"/>
    </location>
</feature>
<proteinExistence type="predicted"/>
<keyword evidence="1" id="KW-0812">Transmembrane</keyword>
<feature type="domain" description="DUF1206" evidence="2">
    <location>
        <begin position="187"/>
        <end position="255"/>
    </location>
</feature>
<dbReference type="Pfam" id="PF06724">
    <property type="entry name" value="DUF1206"/>
    <property type="match status" value="3"/>
</dbReference>
<dbReference type="EMBL" id="CP032405">
    <property type="protein sequence ID" value="QRF52824.1"/>
    <property type="molecule type" value="Genomic_DNA"/>
</dbReference>
<accession>A0ABX7EXI6</accession>
<evidence type="ECO:0000256" key="1">
    <source>
        <dbReference type="SAM" id="Phobius"/>
    </source>
</evidence>
<feature type="transmembrane region" description="Helical" evidence="1">
    <location>
        <begin position="227"/>
        <end position="250"/>
    </location>
</feature>
<sequence>MNTRSKFHLMARAGYGARGIVFLMIAGLALFSGIAGGEADTQSALETILQQPFGRIWIGLIGLGLAGFVVWRLAQALANADGHDENAKGYIIRGAMFGSAITYAGLAMTALTLALAYGSNSGSGGEAGLAAWIMSQPFGRYLAGLTGLGFVAGGVVTSIKGLRRGFGKYLDLDANSNSPAVLISIYGLVARGVVFAIVGGFFVYAAFTVNPEQAGGTAEALAWVRQLPFGSVVYGVVALGLGAFGLYNFVEARYRRINAPEAGDLRRQLPIGRAN</sequence>
<feature type="domain" description="DUF1206" evidence="2">
    <location>
        <begin position="97"/>
        <end position="163"/>
    </location>
</feature>
<evidence type="ECO:0000313" key="4">
    <source>
        <dbReference type="Proteomes" id="UP000596351"/>
    </source>
</evidence>
<evidence type="ECO:0000259" key="2">
    <source>
        <dbReference type="Pfam" id="PF06724"/>
    </source>
</evidence>
<dbReference type="RefSeq" id="WP_203015480.1">
    <property type="nucleotide sequence ID" value="NZ_CP032405.1"/>
</dbReference>
<keyword evidence="1" id="KW-0472">Membrane</keyword>
<organism evidence="3 4">
    <name type="scientific">Rhizobium rosettiformans</name>
    <dbReference type="NCBI Taxonomy" id="1368430"/>
    <lineage>
        <taxon>Bacteria</taxon>
        <taxon>Pseudomonadati</taxon>
        <taxon>Pseudomonadota</taxon>
        <taxon>Alphaproteobacteria</taxon>
        <taxon>Hyphomicrobiales</taxon>
        <taxon>Rhizobiaceae</taxon>
        <taxon>Rhizobium/Agrobacterium group</taxon>
        <taxon>Rhizobium</taxon>
    </lineage>
</organism>
<gene>
    <name evidence="3" type="ORF">D4A92_15970</name>
</gene>
<dbReference type="Proteomes" id="UP000596351">
    <property type="component" value="Chromosome"/>
</dbReference>
<keyword evidence="1" id="KW-1133">Transmembrane helix</keyword>
<name>A0ABX7EXI6_9HYPH</name>
<keyword evidence="4" id="KW-1185">Reference proteome</keyword>
<feature type="transmembrane region" description="Helical" evidence="1">
    <location>
        <begin position="95"/>
        <end position="118"/>
    </location>
</feature>
<evidence type="ECO:0000313" key="3">
    <source>
        <dbReference type="EMBL" id="QRF52824.1"/>
    </source>
</evidence>
<reference evidence="3 4" key="1">
    <citation type="submission" date="2018-09" db="EMBL/GenBank/DDBJ databases">
        <title>Rhizobium sp. MAE2-X.</title>
        <authorList>
            <person name="Lee Y."/>
            <person name="Jeon C.O."/>
        </authorList>
    </citation>
    <scope>NUCLEOTIDE SEQUENCE [LARGE SCALE GENOMIC DNA]</scope>
    <source>
        <strain evidence="3 4">MAE2-X</strain>
    </source>
</reference>
<feature type="transmembrane region" description="Helical" evidence="1">
    <location>
        <begin position="55"/>
        <end position="74"/>
    </location>
</feature>